<dbReference type="InterPro" id="IPR040122">
    <property type="entry name" value="Importin_beta"/>
</dbReference>
<evidence type="ECO:0000256" key="4">
    <source>
        <dbReference type="ARBA" id="ARBA00022737"/>
    </source>
</evidence>
<evidence type="ECO:0000313" key="6">
    <source>
        <dbReference type="EMBL" id="CAG9329161.1"/>
    </source>
</evidence>
<proteinExistence type="predicted"/>
<evidence type="ECO:0008006" key="8">
    <source>
        <dbReference type="Google" id="ProtNLM"/>
    </source>
</evidence>
<evidence type="ECO:0000256" key="2">
    <source>
        <dbReference type="ARBA" id="ARBA00022448"/>
    </source>
</evidence>
<protein>
    <recommendedName>
        <fullName evidence="8">Importin N-terminal domain-containing protein</fullName>
    </recommendedName>
</protein>
<organism evidence="6 7">
    <name type="scientific">Blepharisma stoltei</name>
    <dbReference type="NCBI Taxonomy" id="1481888"/>
    <lineage>
        <taxon>Eukaryota</taxon>
        <taxon>Sar</taxon>
        <taxon>Alveolata</taxon>
        <taxon>Ciliophora</taxon>
        <taxon>Postciliodesmatophora</taxon>
        <taxon>Heterotrichea</taxon>
        <taxon>Heterotrichida</taxon>
        <taxon>Blepharismidae</taxon>
        <taxon>Blepharisma</taxon>
    </lineage>
</organism>
<sequence length="821" mass="92048">MWQPDQSLVQRVTNLITETFSGISNVRQSEIANEVTQLSQFPEYSCALICILNNNSLPLNTRLAAGHSLKSTLEKGIDFPLEHLTFLQQGILNAMDDIPIAKAISNIATTLYITQDGWPQLLAVLTEKIENSWAQDMGLQLFEDISTYNLLSELLNSQEYSEILKELIKRLMILIENSHLKAVKCMNQLVQIMPSVVIPMLQVYLDLLIRIHSNKAMSGVVAEGILAICSNRKDLVWVRFPECADIMLYELSTSNARTATSFWTEIATAKELLSPYLLRLLSNVIDNLKVQEQDLMDMLPEKEDFRFEKYEEENMNWTLRRESALLIDKLAESFGAATFGLIQEKIQSLLLSNNWIETESGLLALGAIASGAISAILPSLPTFLPFLQKQTSHEQPMVRSMALWAISRFTENIVGTEYFKPYLESIMRGVMDKDGLVQRSACTSFCILICHDTHDLGNYLEEILHIFAKGFEYYSGRALLNLLDAIASICDVFGEQLRSENFMSIIIGPLFALWNKTPDNHKLIWTLCETLVSLALALGACFSQYGPAILERCERLIQIGLTGHEKQFAMKGLELSGAIIEISETLPNLSSLAQLAVICLNNDDIQLKQYAGANIGDLVILANSYILSLLPQTITQLTNTLQIVQGPDDDEANSFTFATNNSASALGEISIYNPAVISPEIPKILDKLIPIAKKRIKLPQVRENLMAAIGKFGLANPEALAEKLSEIFYFWCEVMQEMGSSKDKEMSFKGMTQTLILYPSILNQNFQFYAVASVSYRGMPADLEEVVRNVFIKIKEIAGNGWEAYISQIPVRKEIYERFGV</sequence>
<evidence type="ECO:0000256" key="1">
    <source>
        <dbReference type="ARBA" id="ARBA00004496"/>
    </source>
</evidence>
<dbReference type="AlphaFoldDB" id="A0AAU9JMR5"/>
<dbReference type="PANTHER" id="PTHR10527">
    <property type="entry name" value="IMPORTIN BETA"/>
    <property type="match status" value="1"/>
</dbReference>
<keyword evidence="3" id="KW-0963">Cytoplasm</keyword>
<dbReference type="EMBL" id="CAJZBQ010000047">
    <property type="protein sequence ID" value="CAG9329161.1"/>
    <property type="molecule type" value="Genomic_DNA"/>
</dbReference>
<keyword evidence="2" id="KW-0813">Transport</keyword>
<keyword evidence="7" id="KW-1185">Reference proteome</keyword>
<keyword evidence="4" id="KW-0677">Repeat</keyword>
<name>A0AAU9JMR5_9CILI</name>
<evidence type="ECO:0000256" key="5">
    <source>
        <dbReference type="ARBA" id="ARBA00022927"/>
    </source>
</evidence>
<comment type="subcellular location">
    <subcellularLocation>
        <location evidence="1">Cytoplasm</location>
    </subcellularLocation>
</comment>
<dbReference type="InterPro" id="IPR016024">
    <property type="entry name" value="ARM-type_fold"/>
</dbReference>
<comment type="caution">
    <text evidence="6">The sequence shown here is derived from an EMBL/GenBank/DDBJ whole genome shotgun (WGS) entry which is preliminary data.</text>
</comment>
<dbReference type="GO" id="GO:0006606">
    <property type="term" value="P:protein import into nucleus"/>
    <property type="evidence" value="ECO:0007669"/>
    <property type="project" value="InterPro"/>
</dbReference>
<dbReference type="Proteomes" id="UP001162131">
    <property type="component" value="Unassembled WGS sequence"/>
</dbReference>
<evidence type="ECO:0000256" key="3">
    <source>
        <dbReference type="ARBA" id="ARBA00022490"/>
    </source>
</evidence>
<dbReference type="Pfam" id="PF13513">
    <property type="entry name" value="HEAT_EZ"/>
    <property type="match status" value="1"/>
</dbReference>
<dbReference type="SUPFAM" id="SSF48371">
    <property type="entry name" value="ARM repeat"/>
    <property type="match status" value="1"/>
</dbReference>
<reference evidence="6" key="1">
    <citation type="submission" date="2021-09" db="EMBL/GenBank/DDBJ databases">
        <authorList>
            <consortium name="AG Swart"/>
            <person name="Singh M."/>
            <person name="Singh A."/>
            <person name="Seah K."/>
            <person name="Emmerich C."/>
        </authorList>
    </citation>
    <scope>NUCLEOTIDE SEQUENCE</scope>
    <source>
        <strain evidence="6">ATCC30299</strain>
    </source>
</reference>
<dbReference type="Gene3D" id="1.25.10.10">
    <property type="entry name" value="Leucine-rich Repeat Variant"/>
    <property type="match status" value="1"/>
</dbReference>
<dbReference type="GO" id="GO:0005737">
    <property type="term" value="C:cytoplasm"/>
    <property type="evidence" value="ECO:0007669"/>
    <property type="project" value="UniProtKB-SubCell"/>
</dbReference>
<dbReference type="InterPro" id="IPR011989">
    <property type="entry name" value="ARM-like"/>
</dbReference>
<gene>
    <name evidence="6" type="ORF">BSTOLATCC_MIC47990</name>
</gene>
<accession>A0AAU9JMR5</accession>
<evidence type="ECO:0000313" key="7">
    <source>
        <dbReference type="Proteomes" id="UP001162131"/>
    </source>
</evidence>
<keyword evidence="5" id="KW-0653">Protein transport</keyword>